<dbReference type="AlphaFoldDB" id="A0A1Y0IJX2"/>
<sequence length="122" mass="13701">MLTEALFRSNEFMVIQAAVAAANFAIGAFTIEKQGQEALGDTERAARMQGAIDKAKADRKFAMSLFDTHLRGEFNTEEDFKQVLDMVHNYNSLIDHSLINSRSAFLPLGAVPEMRKDLFEEQ</sequence>
<proteinExistence type="predicted"/>
<dbReference type="OrthoDB" id="2381727at2"/>
<dbReference type="EMBL" id="CP021434">
    <property type="protein sequence ID" value="ARU59805.1"/>
    <property type="molecule type" value="Genomic_DNA"/>
</dbReference>
<dbReference type="KEGG" id="tum:CBW65_01125"/>
<organism evidence="1 2">
    <name type="scientific">Tumebacillus avium</name>
    <dbReference type="NCBI Taxonomy" id="1903704"/>
    <lineage>
        <taxon>Bacteria</taxon>
        <taxon>Bacillati</taxon>
        <taxon>Bacillota</taxon>
        <taxon>Bacilli</taxon>
        <taxon>Bacillales</taxon>
        <taxon>Alicyclobacillaceae</taxon>
        <taxon>Tumebacillus</taxon>
    </lineage>
</organism>
<keyword evidence="2" id="KW-1185">Reference proteome</keyword>
<evidence type="ECO:0000313" key="2">
    <source>
        <dbReference type="Proteomes" id="UP000195437"/>
    </source>
</evidence>
<reference evidence="2" key="1">
    <citation type="submission" date="2017-05" db="EMBL/GenBank/DDBJ databases">
        <authorList>
            <person name="Sung H."/>
        </authorList>
    </citation>
    <scope>NUCLEOTIDE SEQUENCE [LARGE SCALE GENOMIC DNA]</scope>
    <source>
        <strain evidence="2">AR23208</strain>
    </source>
</reference>
<name>A0A1Y0IJX2_9BACL</name>
<evidence type="ECO:0000313" key="1">
    <source>
        <dbReference type="EMBL" id="ARU59805.1"/>
    </source>
</evidence>
<gene>
    <name evidence="1" type="ORF">CBW65_01125</name>
</gene>
<accession>A0A1Y0IJX2</accession>
<dbReference type="RefSeq" id="WP_087455193.1">
    <property type="nucleotide sequence ID" value="NZ_CP021434.1"/>
</dbReference>
<protein>
    <submittedName>
        <fullName evidence="1">Uncharacterized protein</fullName>
    </submittedName>
</protein>
<dbReference type="Proteomes" id="UP000195437">
    <property type="component" value="Chromosome"/>
</dbReference>